<evidence type="ECO:0000313" key="2">
    <source>
        <dbReference type="Proteomes" id="UP000630615"/>
    </source>
</evidence>
<accession>A0ABQ1NSI4</accession>
<dbReference type="RefSeq" id="WP_088269077.1">
    <property type="nucleotide sequence ID" value="NZ_BMKI01000002.1"/>
</dbReference>
<name>A0ABQ1NSI4_9ENTE</name>
<gene>
    <name evidence="1" type="ORF">GCM10011573_12470</name>
</gene>
<comment type="caution">
    <text evidence="1">The sequence shown here is derived from an EMBL/GenBank/DDBJ whole genome shotgun (WGS) entry which is preliminary data.</text>
</comment>
<proteinExistence type="predicted"/>
<keyword evidence="2" id="KW-1185">Reference proteome</keyword>
<reference evidence="2" key="1">
    <citation type="journal article" date="2019" name="Int. J. Syst. Evol. Microbiol.">
        <title>The Global Catalogue of Microorganisms (GCM) 10K type strain sequencing project: providing services to taxonomists for standard genome sequencing and annotation.</title>
        <authorList>
            <consortium name="The Broad Institute Genomics Platform"/>
            <consortium name="The Broad Institute Genome Sequencing Center for Infectious Disease"/>
            <person name="Wu L."/>
            <person name="Ma J."/>
        </authorList>
    </citation>
    <scope>NUCLEOTIDE SEQUENCE [LARGE SCALE GENOMIC DNA]</scope>
    <source>
        <strain evidence="2">CGMCC 1.15942</strain>
    </source>
</reference>
<protein>
    <submittedName>
        <fullName evidence="1">Uncharacterized protein</fullName>
    </submittedName>
</protein>
<organism evidence="1 2">
    <name type="scientific">Enterococcus wangshanyuanii</name>
    <dbReference type="NCBI Taxonomy" id="2005703"/>
    <lineage>
        <taxon>Bacteria</taxon>
        <taxon>Bacillati</taxon>
        <taxon>Bacillota</taxon>
        <taxon>Bacilli</taxon>
        <taxon>Lactobacillales</taxon>
        <taxon>Enterococcaceae</taxon>
        <taxon>Enterococcus</taxon>
    </lineage>
</organism>
<dbReference type="EMBL" id="BMKI01000002">
    <property type="protein sequence ID" value="GGC84347.1"/>
    <property type="molecule type" value="Genomic_DNA"/>
</dbReference>
<sequence>MGATKNESTNEKNNLVFEQLKDKRQYIDIGKKKATKDKPLDDIQNKVLSDCSTYMLTNEEIAALLTSIMRNIMLQPHNETLLQDQGINRVDRNTQLVTEVQRVWTMSYLESLPHDNKS</sequence>
<dbReference type="Proteomes" id="UP000630615">
    <property type="component" value="Unassembled WGS sequence"/>
</dbReference>
<evidence type="ECO:0000313" key="1">
    <source>
        <dbReference type="EMBL" id="GGC84347.1"/>
    </source>
</evidence>